<keyword evidence="4" id="KW-0964">Secreted</keyword>
<evidence type="ECO:0000313" key="14">
    <source>
        <dbReference type="Proteomes" id="UP000195077"/>
    </source>
</evidence>
<gene>
    <name evidence="13" type="ORF">BK775_05990</name>
</gene>
<evidence type="ECO:0000256" key="6">
    <source>
        <dbReference type="ARBA" id="ARBA00022801"/>
    </source>
</evidence>
<keyword evidence="9" id="KW-0865">Zymogen</keyword>
<evidence type="ECO:0000256" key="9">
    <source>
        <dbReference type="PIRNR" id="PIRNR037875"/>
    </source>
</evidence>
<evidence type="ECO:0000256" key="1">
    <source>
        <dbReference type="ARBA" id="ARBA00001913"/>
    </source>
</evidence>
<keyword evidence="9" id="KW-0732">Signal</keyword>
<dbReference type="RefSeq" id="WP_021728548.1">
    <property type="nucleotide sequence ID" value="NZ_CP059976.1"/>
</dbReference>
<protein>
    <recommendedName>
        <fullName evidence="9">Leader peptide-processing serine protease</fullName>
        <ecNumber evidence="9">3.4.21.-</ecNumber>
    </recommendedName>
</protein>
<dbReference type="InterPro" id="IPR022398">
    <property type="entry name" value="Peptidase_S8_His-AS"/>
</dbReference>
<dbReference type="GO" id="GO:0005576">
    <property type="term" value="C:extracellular region"/>
    <property type="evidence" value="ECO:0007669"/>
    <property type="project" value="UniProtKB-SubCell"/>
</dbReference>
<dbReference type="InterPro" id="IPR008357">
    <property type="entry name" value="Lanit_process"/>
</dbReference>
<evidence type="ECO:0000259" key="12">
    <source>
        <dbReference type="Pfam" id="PF00082"/>
    </source>
</evidence>
<dbReference type="InterPro" id="IPR050131">
    <property type="entry name" value="Peptidase_S8_subtilisin-like"/>
</dbReference>
<reference evidence="13 14" key="1">
    <citation type="submission" date="2016-10" db="EMBL/GenBank/DDBJ databases">
        <title>Comparative genomics of Bacillus thuringiensis reveals a path to pathogens against multiple invertebrate hosts.</title>
        <authorList>
            <person name="Zheng J."/>
            <person name="Gao Q."/>
            <person name="Liu H."/>
            <person name="Peng D."/>
            <person name="Ruan L."/>
            <person name="Sun M."/>
        </authorList>
    </citation>
    <scope>NUCLEOTIDE SEQUENCE [LARGE SCALE GENOMIC DNA]</scope>
    <source>
        <strain evidence="13">I13</strain>
    </source>
</reference>
<feature type="domain" description="Peptidase S8/S53" evidence="12">
    <location>
        <begin position="136"/>
        <end position="424"/>
    </location>
</feature>
<dbReference type="InterPro" id="IPR036852">
    <property type="entry name" value="Peptidase_S8/S53_dom_sf"/>
</dbReference>
<dbReference type="InterPro" id="IPR023827">
    <property type="entry name" value="Peptidase_S8_Asp-AS"/>
</dbReference>
<dbReference type="PRINTS" id="PR00723">
    <property type="entry name" value="SUBTILISIN"/>
</dbReference>
<dbReference type="SUPFAM" id="SSF52743">
    <property type="entry name" value="Subtilisin-like"/>
    <property type="match status" value="1"/>
</dbReference>
<dbReference type="Proteomes" id="UP000195077">
    <property type="component" value="Unassembled WGS sequence"/>
</dbReference>
<dbReference type="PROSITE" id="PS00136">
    <property type="entry name" value="SUBTILASE_ASP"/>
    <property type="match status" value="1"/>
</dbReference>
<evidence type="ECO:0000256" key="11">
    <source>
        <dbReference type="PROSITE-ProRule" id="PRU01240"/>
    </source>
</evidence>
<comment type="caution">
    <text evidence="13">The sequence shown here is derived from an EMBL/GenBank/DDBJ whole genome shotgun (WGS) entry which is preliminary data.</text>
</comment>
<keyword evidence="5 9" id="KW-0645">Protease</keyword>
<keyword evidence="8" id="KW-0106">Calcium</keyword>
<evidence type="ECO:0000256" key="3">
    <source>
        <dbReference type="ARBA" id="ARBA00011073"/>
    </source>
</evidence>
<comment type="cofactor">
    <cofactor evidence="1">
        <name>Ca(2+)</name>
        <dbReference type="ChEBI" id="CHEBI:29108"/>
    </cofactor>
</comment>
<feature type="active site" description="Charge relay system" evidence="10 11">
    <location>
        <position position="405"/>
    </location>
</feature>
<dbReference type="EMBL" id="NFEN01000032">
    <property type="protein sequence ID" value="OUA30334.1"/>
    <property type="molecule type" value="Genomic_DNA"/>
</dbReference>
<comment type="similarity">
    <text evidence="3 9 11">Belongs to the peptidase S8 family.</text>
</comment>
<keyword evidence="6 9" id="KW-0378">Hydrolase</keyword>
<name>A0A9X6QBC5_BACTU</name>
<feature type="active site" description="Charge relay system" evidence="10 11">
    <location>
        <position position="191"/>
    </location>
</feature>
<evidence type="ECO:0000256" key="4">
    <source>
        <dbReference type="ARBA" id="ARBA00022525"/>
    </source>
</evidence>
<dbReference type="Pfam" id="PF00082">
    <property type="entry name" value="Peptidase_S8"/>
    <property type="match status" value="1"/>
</dbReference>
<comment type="pathway">
    <text evidence="9">Antibiotic biosynthesis.</text>
</comment>
<dbReference type="AlphaFoldDB" id="A0A9X6QBC5"/>
<dbReference type="InterPro" id="IPR015500">
    <property type="entry name" value="Peptidase_S8_subtilisin-rel"/>
</dbReference>
<evidence type="ECO:0000313" key="13">
    <source>
        <dbReference type="EMBL" id="OUA30334.1"/>
    </source>
</evidence>
<evidence type="ECO:0000256" key="10">
    <source>
        <dbReference type="PIRSR" id="PIRSR037875-50"/>
    </source>
</evidence>
<dbReference type="PROSITE" id="PS51892">
    <property type="entry name" value="SUBTILASE"/>
    <property type="match status" value="1"/>
</dbReference>
<dbReference type="EC" id="3.4.21.-" evidence="9"/>
<feature type="active site" description="Charge relay system" evidence="10 11">
    <location>
        <position position="144"/>
    </location>
</feature>
<proteinExistence type="inferred from homology"/>
<dbReference type="GO" id="GO:0004252">
    <property type="term" value="F:serine-type endopeptidase activity"/>
    <property type="evidence" value="ECO:0007669"/>
    <property type="project" value="UniProtKB-UniRule"/>
</dbReference>
<comment type="subcellular location">
    <subcellularLocation>
        <location evidence="2">Secreted</location>
    </subcellularLocation>
</comment>
<dbReference type="GO" id="GO:0006508">
    <property type="term" value="P:proteolysis"/>
    <property type="evidence" value="ECO:0007669"/>
    <property type="project" value="UniProtKB-KW"/>
</dbReference>
<dbReference type="PIRSF" id="PIRSF037875">
    <property type="entry name" value="Peptidase_S8_lp"/>
    <property type="match status" value="1"/>
</dbReference>
<evidence type="ECO:0000256" key="7">
    <source>
        <dbReference type="ARBA" id="ARBA00022825"/>
    </source>
</evidence>
<dbReference type="PANTHER" id="PTHR43806:SF11">
    <property type="entry name" value="CEREVISIN-RELATED"/>
    <property type="match status" value="1"/>
</dbReference>
<keyword evidence="7 9" id="KW-0720">Serine protease</keyword>
<dbReference type="PANTHER" id="PTHR43806">
    <property type="entry name" value="PEPTIDASE S8"/>
    <property type="match status" value="1"/>
</dbReference>
<organism evidence="13 14">
    <name type="scientific">Bacillus thuringiensis</name>
    <dbReference type="NCBI Taxonomy" id="1428"/>
    <lineage>
        <taxon>Bacteria</taxon>
        <taxon>Bacillati</taxon>
        <taxon>Bacillota</taxon>
        <taxon>Bacilli</taxon>
        <taxon>Bacillales</taxon>
        <taxon>Bacillaceae</taxon>
        <taxon>Bacillus</taxon>
        <taxon>Bacillus cereus group</taxon>
    </lineage>
</organism>
<evidence type="ECO:0000256" key="8">
    <source>
        <dbReference type="ARBA" id="ARBA00022837"/>
    </source>
</evidence>
<dbReference type="InterPro" id="IPR000209">
    <property type="entry name" value="Peptidase_S8/S53_dom"/>
</dbReference>
<evidence type="ECO:0000256" key="2">
    <source>
        <dbReference type="ARBA" id="ARBA00004613"/>
    </source>
</evidence>
<dbReference type="CDD" id="cd07482">
    <property type="entry name" value="Peptidases_S8_Lantibiotic_specific_protease"/>
    <property type="match status" value="1"/>
</dbReference>
<evidence type="ECO:0000256" key="5">
    <source>
        <dbReference type="ARBA" id="ARBA00022670"/>
    </source>
</evidence>
<accession>A0A9X6QBC5</accession>
<dbReference type="PROSITE" id="PS00137">
    <property type="entry name" value="SUBTILASE_HIS"/>
    <property type="match status" value="1"/>
</dbReference>
<dbReference type="PRINTS" id="PR01779">
    <property type="entry name" value="LANTIPROCESS"/>
</dbReference>
<sequence length="462" mass="51253">MKKLCLSIILVFLFITYFPYKVVNATEHQYYTFLLKDEKNFSDIKRLIDNTNGRIIYEVRELGLFQIEASSKTVAQIAQSPLVETYNPSLRLKELETEKNVTVSKKPEERSAWDLQWDMKQITNNGESYKLFSGTKNVTVGIIDSGIDVNHRDLQNNIVTGSKNLVPMGGFQGAEPYETGDPDYLNDNLGHGTHVAGQIAANGIVKGVAPGIGIKSYRIFGKKSSELIWVIKAIVEAAKDNNDVINLSFGEYLVKGAKVIDGKKQTGDLAEIQAYQKAINFAHKKGSVIVAAAGNDALNVKDKIQMTSFLQQKMKKDNVNYIGEILDVPAALSKVITVASVGPSDELSLFSNYGLGFIDIAAPGGDFRLLKENNLDDYNKYGLFKKEQILSTWPDNDYFFTSGNSIASAKVSGALALIIDKYHLKKQPNKSTRFLYKYGVNKRGDTSLYGNGTLNIYKMLSK</sequence>
<dbReference type="Gene3D" id="3.40.50.200">
    <property type="entry name" value="Peptidase S8/S53 domain"/>
    <property type="match status" value="1"/>
</dbReference>